<gene>
    <name evidence="1" type="ORF">TBK1r_49570</name>
</gene>
<evidence type="ECO:0000313" key="2">
    <source>
        <dbReference type="Proteomes" id="UP000318081"/>
    </source>
</evidence>
<organism evidence="1 2">
    <name type="scientific">Stieleria magnilauensis</name>
    <dbReference type="NCBI Taxonomy" id="2527963"/>
    <lineage>
        <taxon>Bacteria</taxon>
        <taxon>Pseudomonadati</taxon>
        <taxon>Planctomycetota</taxon>
        <taxon>Planctomycetia</taxon>
        <taxon>Pirellulales</taxon>
        <taxon>Pirellulaceae</taxon>
        <taxon>Stieleria</taxon>
    </lineage>
</organism>
<evidence type="ECO:0000313" key="1">
    <source>
        <dbReference type="EMBL" id="QDV85940.1"/>
    </source>
</evidence>
<reference evidence="1 2" key="1">
    <citation type="submission" date="2019-02" db="EMBL/GenBank/DDBJ databases">
        <title>Deep-cultivation of Planctomycetes and their phenomic and genomic characterization uncovers novel biology.</title>
        <authorList>
            <person name="Wiegand S."/>
            <person name="Jogler M."/>
            <person name="Boedeker C."/>
            <person name="Pinto D."/>
            <person name="Vollmers J."/>
            <person name="Rivas-Marin E."/>
            <person name="Kohn T."/>
            <person name="Peeters S.H."/>
            <person name="Heuer A."/>
            <person name="Rast P."/>
            <person name="Oberbeckmann S."/>
            <person name="Bunk B."/>
            <person name="Jeske O."/>
            <person name="Meyerdierks A."/>
            <person name="Storesund J.E."/>
            <person name="Kallscheuer N."/>
            <person name="Luecker S."/>
            <person name="Lage O.M."/>
            <person name="Pohl T."/>
            <person name="Merkel B.J."/>
            <person name="Hornburger P."/>
            <person name="Mueller R.-W."/>
            <person name="Bruemmer F."/>
            <person name="Labrenz M."/>
            <person name="Spormann A.M."/>
            <person name="Op den Camp H."/>
            <person name="Overmann J."/>
            <person name="Amann R."/>
            <person name="Jetten M.S.M."/>
            <person name="Mascher T."/>
            <person name="Medema M.H."/>
            <person name="Devos D.P."/>
            <person name="Kaster A.-K."/>
            <person name="Ovreas L."/>
            <person name="Rohde M."/>
            <person name="Galperin M.Y."/>
            <person name="Jogler C."/>
        </authorList>
    </citation>
    <scope>NUCLEOTIDE SEQUENCE [LARGE SCALE GENOMIC DNA]</scope>
    <source>
        <strain evidence="1 2">TBK1r</strain>
    </source>
</reference>
<proteinExistence type="predicted"/>
<dbReference type="EMBL" id="CP036432">
    <property type="protein sequence ID" value="QDV85940.1"/>
    <property type="molecule type" value="Genomic_DNA"/>
</dbReference>
<protein>
    <submittedName>
        <fullName evidence="1">Uncharacterized protein</fullName>
    </submittedName>
</protein>
<name>A0ABX5XWX2_9BACT</name>
<keyword evidence="2" id="KW-1185">Reference proteome</keyword>
<accession>A0ABX5XWX2</accession>
<sequence length="64" mass="6647">MRSLPIQSGVEHGLTATKSTAENAATAPCKHPCSVCRNVLPGEGNPLQAARPIGMCFATVVLRS</sequence>
<dbReference type="Proteomes" id="UP000318081">
    <property type="component" value="Chromosome"/>
</dbReference>